<name>A0ABU6X7R5_9FABA</name>
<feature type="compositionally biased region" description="Polar residues" evidence="1">
    <location>
        <begin position="51"/>
        <end position="61"/>
    </location>
</feature>
<evidence type="ECO:0000256" key="1">
    <source>
        <dbReference type="SAM" id="MobiDB-lite"/>
    </source>
</evidence>
<proteinExistence type="predicted"/>
<organism evidence="2 3">
    <name type="scientific">Stylosanthes scabra</name>
    <dbReference type="NCBI Taxonomy" id="79078"/>
    <lineage>
        <taxon>Eukaryota</taxon>
        <taxon>Viridiplantae</taxon>
        <taxon>Streptophyta</taxon>
        <taxon>Embryophyta</taxon>
        <taxon>Tracheophyta</taxon>
        <taxon>Spermatophyta</taxon>
        <taxon>Magnoliopsida</taxon>
        <taxon>eudicotyledons</taxon>
        <taxon>Gunneridae</taxon>
        <taxon>Pentapetalae</taxon>
        <taxon>rosids</taxon>
        <taxon>fabids</taxon>
        <taxon>Fabales</taxon>
        <taxon>Fabaceae</taxon>
        <taxon>Papilionoideae</taxon>
        <taxon>50 kb inversion clade</taxon>
        <taxon>dalbergioids sensu lato</taxon>
        <taxon>Dalbergieae</taxon>
        <taxon>Pterocarpus clade</taxon>
        <taxon>Stylosanthes</taxon>
    </lineage>
</organism>
<protein>
    <submittedName>
        <fullName evidence="2">Uncharacterized protein</fullName>
    </submittedName>
</protein>
<dbReference type="EMBL" id="JASCZI010211506">
    <property type="protein sequence ID" value="MED6193391.1"/>
    <property type="molecule type" value="Genomic_DNA"/>
</dbReference>
<gene>
    <name evidence="2" type="ORF">PIB30_018920</name>
</gene>
<sequence>MSSVSQILFFKAKTPIPSSNGTVVGKHSKLQKNEKPKSPLPVSARKRQRPHSLQSSPQTENVPKMGTFWAASVQILDKGKATMVAKSSTADGMSCSLTSDLVLPHGPKVNVSASDDWG</sequence>
<dbReference type="Proteomes" id="UP001341840">
    <property type="component" value="Unassembled WGS sequence"/>
</dbReference>
<accession>A0ABU6X7R5</accession>
<feature type="region of interest" description="Disordered" evidence="1">
    <location>
        <begin position="15"/>
        <end position="64"/>
    </location>
</feature>
<keyword evidence="3" id="KW-1185">Reference proteome</keyword>
<evidence type="ECO:0000313" key="3">
    <source>
        <dbReference type="Proteomes" id="UP001341840"/>
    </source>
</evidence>
<reference evidence="2 3" key="1">
    <citation type="journal article" date="2023" name="Plants (Basel)">
        <title>Bridging the Gap: Combining Genomics and Transcriptomics Approaches to Understand Stylosanthes scabra, an Orphan Legume from the Brazilian Caatinga.</title>
        <authorList>
            <person name="Ferreira-Neto J.R.C."/>
            <person name="da Silva M.D."/>
            <person name="Binneck E."/>
            <person name="de Melo N.F."/>
            <person name="da Silva R.H."/>
            <person name="de Melo A.L.T.M."/>
            <person name="Pandolfi V."/>
            <person name="Bustamante F.O."/>
            <person name="Brasileiro-Vidal A.C."/>
            <person name="Benko-Iseppon A.M."/>
        </authorList>
    </citation>
    <scope>NUCLEOTIDE SEQUENCE [LARGE SCALE GENOMIC DNA]</scope>
    <source>
        <tissue evidence="2">Leaves</tissue>
    </source>
</reference>
<comment type="caution">
    <text evidence="2">The sequence shown here is derived from an EMBL/GenBank/DDBJ whole genome shotgun (WGS) entry which is preliminary data.</text>
</comment>
<evidence type="ECO:0000313" key="2">
    <source>
        <dbReference type="EMBL" id="MED6193391.1"/>
    </source>
</evidence>